<evidence type="ECO:0000313" key="1">
    <source>
        <dbReference type="EMBL" id="MDE1463691.1"/>
    </source>
</evidence>
<name>A0ABT5UBD4_9GAMM</name>
<organism evidence="1 2">
    <name type="scientific">Spartinivicinus poritis</name>
    <dbReference type="NCBI Taxonomy" id="2994640"/>
    <lineage>
        <taxon>Bacteria</taxon>
        <taxon>Pseudomonadati</taxon>
        <taxon>Pseudomonadota</taxon>
        <taxon>Gammaproteobacteria</taxon>
        <taxon>Oceanospirillales</taxon>
        <taxon>Zooshikellaceae</taxon>
        <taxon>Spartinivicinus</taxon>
    </lineage>
</organism>
<dbReference type="EMBL" id="JAPMOU010000023">
    <property type="protein sequence ID" value="MDE1463691.1"/>
    <property type="molecule type" value="Genomic_DNA"/>
</dbReference>
<dbReference type="Proteomes" id="UP001528823">
    <property type="component" value="Unassembled WGS sequence"/>
</dbReference>
<dbReference type="RefSeq" id="WP_274690026.1">
    <property type="nucleotide sequence ID" value="NZ_JAPMOU010000023.1"/>
</dbReference>
<keyword evidence="2" id="KW-1185">Reference proteome</keyword>
<sequence>MLLKERIDIFPHDLSVGYFEINKIFPKTMVQLFTNHHRPLKKQEAYLLLSNKIENNKKIMALFNKGLAKFIEAGKYDQYYFDDLINGIYEK</sequence>
<accession>A0ABT5UBD4</accession>
<protein>
    <submittedName>
        <fullName evidence="1">Uncharacterized protein</fullName>
    </submittedName>
</protein>
<dbReference type="SUPFAM" id="SSF53850">
    <property type="entry name" value="Periplasmic binding protein-like II"/>
    <property type="match status" value="1"/>
</dbReference>
<reference evidence="1 2" key="1">
    <citation type="submission" date="2022-11" db="EMBL/GenBank/DDBJ databases">
        <title>Spartinivicinus poritis sp. nov., isolated from scleractinian coral Porites lutea.</title>
        <authorList>
            <person name="Zhang G."/>
            <person name="Cai L."/>
            <person name="Wei Q."/>
        </authorList>
    </citation>
    <scope>NUCLEOTIDE SEQUENCE [LARGE SCALE GENOMIC DNA]</scope>
    <source>
        <strain evidence="1 2">A2-2</strain>
    </source>
</reference>
<gene>
    <name evidence="1" type="ORF">ORQ98_17190</name>
</gene>
<comment type="caution">
    <text evidence="1">The sequence shown here is derived from an EMBL/GenBank/DDBJ whole genome shotgun (WGS) entry which is preliminary data.</text>
</comment>
<proteinExistence type="predicted"/>
<evidence type="ECO:0000313" key="2">
    <source>
        <dbReference type="Proteomes" id="UP001528823"/>
    </source>
</evidence>